<evidence type="ECO:0000313" key="1">
    <source>
        <dbReference type="EMBL" id="KAA5607987.1"/>
    </source>
</evidence>
<gene>
    <name evidence="1" type="ORF">F1189_31230</name>
</gene>
<name>A0A5M6IJE1_9PROT</name>
<comment type="caution">
    <text evidence="1">The sequence shown here is derived from an EMBL/GenBank/DDBJ whole genome shotgun (WGS) entry which is preliminary data.</text>
</comment>
<dbReference type="Proteomes" id="UP000325255">
    <property type="component" value="Unassembled WGS sequence"/>
</dbReference>
<proteinExistence type="predicted"/>
<reference evidence="1 2" key="1">
    <citation type="submission" date="2019-09" db="EMBL/GenBank/DDBJ databases">
        <title>Genome sequence of Rhodovastum atsumiense, a diverse member of the Acetobacteraceae family of non-sulfur purple photosynthetic bacteria.</title>
        <authorList>
            <person name="Meyer T."/>
            <person name="Kyndt J."/>
        </authorList>
    </citation>
    <scope>NUCLEOTIDE SEQUENCE [LARGE SCALE GENOMIC DNA]</scope>
    <source>
        <strain evidence="1 2">DSM 21279</strain>
    </source>
</reference>
<evidence type="ECO:0000313" key="2">
    <source>
        <dbReference type="Proteomes" id="UP000325255"/>
    </source>
</evidence>
<dbReference type="RefSeq" id="WP_150045772.1">
    <property type="nucleotide sequence ID" value="NZ_OW485601.1"/>
</dbReference>
<dbReference type="AlphaFoldDB" id="A0A5M6IJE1"/>
<organism evidence="1 2">
    <name type="scientific">Rhodovastum atsumiense</name>
    <dbReference type="NCBI Taxonomy" id="504468"/>
    <lineage>
        <taxon>Bacteria</taxon>
        <taxon>Pseudomonadati</taxon>
        <taxon>Pseudomonadota</taxon>
        <taxon>Alphaproteobacteria</taxon>
        <taxon>Acetobacterales</taxon>
        <taxon>Acetobacteraceae</taxon>
        <taxon>Rhodovastum</taxon>
    </lineage>
</organism>
<accession>A0A5M6IJE1</accession>
<protein>
    <submittedName>
        <fullName evidence="1">Uncharacterized protein</fullName>
    </submittedName>
</protein>
<keyword evidence="2" id="KW-1185">Reference proteome</keyword>
<dbReference type="EMBL" id="VWPK01000118">
    <property type="protein sequence ID" value="KAA5607987.1"/>
    <property type="molecule type" value="Genomic_DNA"/>
</dbReference>
<sequence>MNETIFYYCLGPMSWGRGSTPQAALREARRYSLPGDLHGCAAQLTWRIWQTDARVRVRPNMSGLHFGWDDDEAAPYLVEVLDGRGRRLPLPDCRTMQADD</sequence>